<protein>
    <submittedName>
        <fullName evidence="2">Kinase-like domain-containing protein</fullName>
    </submittedName>
</protein>
<reference evidence="2" key="2">
    <citation type="submission" date="2020-11" db="EMBL/GenBank/DDBJ databases">
        <authorList>
            <consortium name="DOE Joint Genome Institute"/>
            <person name="Kuo A."/>
            <person name="Miyauchi S."/>
            <person name="Kiss E."/>
            <person name="Drula E."/>
            <person name="Kohler A."/>
            <person name="Sanchez-Garcia M."/>
            <person name="Andreopoulos B."/>
            <person name="Barry K.W."/>
            <person name="Bonito G."/>
            <person name="Buee M."/>
            <person name="Carver A."/>
            <person name="Chen C."/>
            <person name="Cichocki N."/>
            <person name="Clum A."/>
            <person name="Culley D."/>
            <person name="Crous P.W."/>
            <person name="Fauchery L."/>
            <person name="Girlanda M."/>
            <person name="Hayes R."/>
            <person name="Keri Z."/>
            <person name="Labutti K."/>
            <person name="Lipzen A."/>
            <person name="Lombard V."/>
            <person name="Magnuson J."/>
            <person name="Maillard F."/>
            <person name="Morin E."/>
            <person name="Murat C."/>
            <person name="Nolan M."/>
            <person name="Ohm R."/>
            <person name="Pangilinan J."/>
            <person name="Pereira M."/>
            <person name="Perotto S."/>
            <person name="Peter M."/>
            <person name="Riley R."/>
            <person name="Sitrit Y."/>
            <person name="Stielow B."/>
            <person name="Szollosi G."/>
            <person name="Zifcakova L."/>
            <person name="Stursova M."/>
            <person name="Spatafora J.W."/>
            <person name="Tedersoo L."/>
            <person name="Vaario L.-M."/>
            <person name="Yamada A."/>
            <person name="Yan M."/>
            <person name="Wang P."/>
            <person name="Xu J."/>
            <person name="Bruns T."/>
            <person name="Baldrian P."/>
            <person name="Vilgalys R."/>
            <person name="Henrissat B."/>
            <person name="Grigoriev I.V."/>
            <person name="Hibbett D."/>
            <person name="Nagy L.G."/>
            <person name="Martin F.M."/>
        </authorList>
    </citation>
    <scope>NUCLEOTIDE SEQUENCE</scope>
    <source>
        <strain evidence="2">UH-Tt-Lm1</strain>
    </source>
</reference>
<evidence type="ECO:0000313" key="3">
    <source>
        <dbReference type="Proteomes" id="UP000736335"/>
    </source>
</evidence>
<name>A0A9P6H625_9AGAM</name>
<dbReference type="Proteomes" id="UP000736335">
    <property type="component" value="Unassembled WGS sequence"/>
</dbReference>
<keyword evidence="2" id="KW-0418">Kinase</keyword>
<dbReference type="PANTHER" id="PTHR44329">
    <property type="entry name" value="SERINE/THREONINE-PROTEIN KINASE TNNI3K-RELATED"/>
    <property type="match status" value="1"/>
</dbReference>
<dbReference type="PRINTS" id="PR00109">
    <property type="entry name" value="TYRKINASE"/>
</dbReference>
<organism evidence="2 3">
    <name type="scientific">Thelephora terrestris</name>
    <dbReference type="NCBI Taxonomy" id="56493"/>
    <lineage>
        <taxon>Eukaryota</taxon>
        <taxon>Fungi</taxon>
        <taxon>Dikarya</taxon>
        <taxon>Basidiomycota</taxon>
        <taxon>Agaricomycotina</taxon>
        <taxon>Agaricomycetes</taxon>
        <taxon>Thelephorales</taxon>
        <taxon>Thelephoraceae</taxon>
        <taxon>Thelephora</taxon>
    </lineage>
</organism>
<dbReference type="OrthoDB" id="346907at2759"/>
<comment type="caution">
    <text evidence="2">The sequence shown here is derived from an EMBL/GenBank/DDBJ whole genome shotgun (WGS) entry which is preliminary data.</text>
</comment>
<gene>
    <name evidence="2" type="ORF">BJ322DRAFT_1084263</name>
</gene>
<feature type="domain" description="Protein kinase" evidence="1">
    <location>
        <begin position="96"/>
        <end position="368"/>
    </location>
</feature>
<dbReference type="Pfam" id="PF07714">
    <property type="entry name" value="PK_Tyr_Ser-Thr"/>
    <property type="match status" value="1"/>
</dbReference>
<dbReference type="GO" id="GO:0004674">
    <property type="term" value="F:protein serine/threonine kinase activity"/>
    <property type="evidence" value="ECO:0007669"/>
    <property type="project" value="TreeGrafter"/>
</dbReference>
<evidence type="ECO:0000313" key="2">
    <source>
        <dbReference type="EMBL" id="KAF9780033.1"/>
    </source>
</evidence>
<keyword evidence="2" id="KW-0808">Transferase</keyword>
<dbReference type="EMBL" id="WIUZ02000017">
    <property type="protein sequence ID" value="KAF9780033.1"/>
    <property type="molecule type" value="Genomic_DNA"/>
</dbReference>
<accession>A0A9P6H625</accession>
<dbReference type="InterPro" id="IPR011009">
    <property type="entry name" value="Kinase-like_dom_sf"/>
</dbReference>
<dbReference type="GO" id="GO:0005524">
    <property type="term" value="F:ATP binding"/>
    <property type="evidence" value="ECO:0007669"/>
    <property type="project" value="InterPro"/>
</dbReference>
<dbReference type="InterPro" id="IPR051681">
    <property type="entry name" value="Ser/Thr_Kinases-Pseudokinases"/>
</dbReference>
<proteinExistence type="predicted"/>
<dbReference type="AlphaFoldDB" id="A0A9P6H625"/>
<dbReference type="SMART" id="SM00220">
    <property type="entry name" value="S_TKc"/>
    <property type="match status" value="1"/>
</dbReference>
<dbReference type="InterPro" id="IPR008271">
    <property type="entry name" value="Ser/Thr_kinase_AS"/>
</dbReference>
<dbReference type="InterPro" id="IPR001245">
    <property type="entry name" value="Ser-Thr/Tyr_kinase_cat_dom"/>
</dbReference>
<keyword evidence="3" id="KW-1185">Reference proteome</keyword>
<sequence>MVANSSTHSLLNIRWMDATSDECLSELRSLLRCQTKITAARNLQGNEALTFVDFLDQVLARSSLDDKFQQRCLLLLSKICKARGILPTSYFLREEIHNGQIHYCGGFADVIKGEYSGSPVAIKRLRVGQGDYSRVFKWLCREAIGWKRLTHPNILPLLGISIVPDNNRLDILTEWMPSGNIMEYTKSNPEANRLRLLSEVTSAVAYLHRLKIVHGDLKGKNVLVDNTAAARISDFGLMTMADSGTNVFSQSSISSSGTHRWMSPELLYPENFGSDGRKTRESDCYALGMLIYEVLSGHPPFYHMRTLSAVIAVVIDGQRPERPPNAESLGFSDAIWGLLQLCWSESSSTRPTAEQLFDELSSAADTWVPPSVYPVEAVTNNDIASADSTGLSRIMMSSTN</sequence>
<dbReference type="Gene3D" id="1.10.510.10">
    <property type="entry name" value="Transferase(Phosphotransferase) domain 1"/>
    <property type="match status" value="1"/>
</dbReference>
<dbReference type="InterPro" id="IPR000719">
    <property type="entry name" value="Prot_kinase_dom"/>
</dbReference>
<dbReference type="PROSITE" id="PS50011">
    <property type="entry name" value="PROTEIN_KINASE_DOM"/>
    <property type="match status" value="1"/>
</dbReference>
<evidence type="ECO:0000259" key="1">
    <source>
        <dbReference type="PROSITE" id="PS50011"/>
    </source>
</evidence>
<reference evidence="2" key="1">
    <citation type="journal article" date="2020" name="Nat. Commun.">
        <title>Large-scale genome sequencing of mycorrhizal fungi provides insights into the early evolution of symbiotic traits.</title>
        <authorList>
            <person name="Miyauchi S."/>
            <person name="Kiss E."/>
            <person name="Kuo A."/>
            <person name="Drula E."/>
            <person name="Kohler A."/>
            <person name="Sanchez-Garcia M."/>
            <person name="Morin E."/>
            <person name="Andreopoulos B."/>
            <person name="Barry K.W."/>
            <person name="Bonito G."/>
            <person name="Buee M."/>
            <person name="Carver A."/>
            <person name="Chen C."/>
            <person name="Cichocki N."/>
            <person name="Clum A."/>
            <person name="Culley D."/>
            <person name="Crous P.W."/>
            <person name="Fauchery L."/>
            <person name="Girlanda M."/>
            <person name="Hayes R.D."/>
            <person name="Keri Z."/>
            <person name="LaButti K."/>
            <person name="Lipzen A."/>
            <person name="Lombard V."/>
            <person name="Magnuson J."/>
            <person name="Maillard F."/>
            <person name="Murat C."/>
            <person name="Nolan M."/>
            <person name="Ohm R.A."/>
            <person name="Pangilinan J."/>
            <person name="Pereira M.F."/>
            <person name="Perotto S."/>
            <person name="Peter M."/>
            <person name="Pfister S."/>
            <person name="Riley R."/>
            <person name="Sitrit Y."/>
            <person name="Stielow J.B."/>
            <person name="Szollosi G."/>
            <person name="Zifcakova L."/>
            <person name="Stursova M."/>
            <person name="Spatafora J.W."/>
            <person name="Tedersoo L."/>
            <person name="Vaario L.M."/>
            <person name="Yamada A."/>
            <person name="Yan M."/>
            <person name="Wang P."/>
            <person name="Xu J."/>
            <person name="Bruns T."/>
            <person name="Baldrian P."/>
            <person name="Vilgalys R."/>
            <person name="Dunand C."/>
            <person name="Henrissat B."/>
            <person name="Grigoriev I.V."/>
            <person name="Hibbett D."/>
            <person name="Nagy L.G."/>
            <person name="Martin F.M."/>
        </authorList>
    </citation>
    <scope>NUCLEOTIDE SEQUENCE</scope>
    <source>
        <strain evidence="2">UH-Tt-Lm1</strain>
    </source>
</reference>
<dbReference type="SUPFAM" id="SSF56112">
    <property type="entry name" value="Protein kinase-like (PK-like)"/>
    <property type="match status" value="1"/>
</dbReference>
<dbReference type="PROSITE" id="PS00108">
    <property type="entry name" value="PROTEIN_KINASE_ST"/>
    <property type="match status" value="1"/>
</dbReference>